<proteinExistence type="predicted"/>
<protein>
    <submittedName>
        <fullName evidence="1">Uncharacterized protein</fullName>
    </submittedName>
</protein>
<sequence length="126" mass="13688">MLHPRMQNAPGRIIHLGRGLQRWTGRSQRTMSVGPHSPRAARCIPASAPPSPRRRHSYAARADSRWALQCATRWAAVFRAAYAYLPFAVAAPRHAHSARLARGGAGGAARARAGTRSTSAQTAWSR</sequence>
<name>A0ACB8SF44_9AGAM</name>
<comment type="caution">
    <text evidence="1">The sequence shown here is derived from an EMBL/GenBank/DDBJ whole genome shotgun (WGS) entry which is preliminary data.</text>
</comment>
<dbReference type="Proteomes" id="UP000814140">
    <property type="component" value="Unassembled WGS sequence"/>
</dbReference>
<reference evidence="1" key="2">
    <citation type="journal article" date="2022" name="New Phytol.">
        <title>Evolutionary transition to the ectomycorrhizal habit in the genomes of a hyperdiverse lineage of mushroom-forming fungi.</title>
        <authorList>
            <person name="Looney B."/>
            <person name="Miyauchi S."/>
            <person name="Morin E."/>
            <person name="Drula E."/>
            <person name="Courty P.E."/>
            <person name="Kohler A."/>
            <person name="Kuo A."/>
            <person name="LaButti K."/>
            <person name="Pangilinan J."/>
            <person name="Lipzen A."/>
            <person name="Riley R."/>
            <person name="Andreopoulos W."/>
            <person name="He G."/>
            <person name="Johnson J."/>
            <person name="Nolan M."/>
            <person name="Tritt A."/>
            <person name="Barry K.W."/>
            <person name="Grigoriev I.V."/>
            <person name="Nagy L.G."/>
            <person name="Hibbett D."/>
            <person name="Henrissat B."/>
            <person name="Matheny P.B."/>
            <person name="Labbe J."/>
            <person name="Martin F.M."/>
        </authorList>
    </citation>
    <scope>NUCLEOTIDE SEQUENCE</scope>
    <source>
        <strain evidence="1">HHB10654</strain>
    </source>
</reference>
<gene>
    <name evidence="1" type="ORF">BV25DRAFT_291739</name>
</gene>
<reference evidence="1" key="1">
    <citation type="submission" date="2021-03" db="EMBL/GenBank/DDBJ databases">
        <authorList>
            <consortium name="DOE Joint Genome Institute"/>
            <person name="Ahrendt S."/>
            <person name="Looney B.P."/>
            <person name="Miyauchi S."/>
            <person name="Morin E."/>
            <person name="Drula E."/>
            <person name="Courty P.E."/>
            <person name="Chicoki N."/>
            <person name="Fauchery L."/>
            <person name="Kohler A."/>
            <person name="Kuo A."/>
            <person name="Labutti K."/>
            <person name="Pangilinan J."/>
            <person name="Lipzen A."/>
            <person name="Riley R."/>
            <person name="Andreopoulos W."/>
            <person name="He G."/>
            <person name="Johnson J."/>
            <person name="Barry K.W."/>
            <person name="Grigoriev I.V."/>
            <person name="Nagy L."/>
            <person name="Hibbett D."/>
            <person name="Henrissat B."/>
            <person name="Matheny P.B."/>
            <person name="Labbe J."/>
            <person name="Martin F."/>
        </authorList>
    </citation>
    <scope>NUCLEOTIDE SEQUENCE</scope>
    <source>
        <strain evidence="1">HHB10654</strain>
    </source>
</reference>
<evidence type="ECO:0000313" key="2">
    <source>
        <dbReference type="Proteomes" id="UP000814140"/>
    </source>
</evidence>
<organism evidence="1 2">
    <name type="scientific">Artomyces pyxidatus</name>
    <dbReference type="NCBI Taxonomy" id="48021"/>
    <lineage>
        <taxon>Eukaryota</taxon>
        <taxon>Fungi</taxon>
        <taxon>Dikarya</taxon>
        <taxon>Basidiomycota</taxon>
        <taxon>Agaricomycotina</taxon>
        <taxon>Agaricomycetes</taxon>
        <taxon>Russulales</taxon>
        <taxon>Auriscalpiaceae</taxon>
        <taxon>Artomyces</taxon>
    </lineage>
</organism>
<evidence type="ECO:0000313" key="1">
    <source>
        <dbReference type="EMBL" id="KAI0055108.1"/>
    </source>
</evidence>
<accession>A0ACB8SF44</accession>
<keyword evidence="2" id="KW-1185">Reference proteome</keyword>
<dbReference type="EMBL" id="MU277311">
    <property type="protein sequence ID" value="KAI0055108.1"/>
    <property type="molecule type" value="Genomic_DNA"/>
</dbReference>